<evidence type="ECO:0000256" key="12">
    <source>
        <dbReference type="ARBA" id="ARBA00022989"/>
    </source>
</evidence>
<feature type="transmembrane region" description="Helical" evidence="18">
    <location>
        <begin position="263"/>
        <end position="285"/>
    </location>
</feature>
<keyword evidence="7 18" id="KW-0812">Transmembrane</keyword>
<evidence type="ECO:0000256" key="11">
    <source>
        <dbReference type="ARBA" id="ARBA00022958"/>
    </source>
</evidence>
<comment type="similarity">
    <text evidence="2">Belongs to the Ca(2+):cation antiporter (CaCA) (TC 2.A.19) family. SLC24A subfamily.</text>
</comment>
<dbReference type="PROSITE" id="PS50222">
    <property type="entry name" value="EF_HAND_2"/>
    <property type="match status" value="3"/>
</dbReference>
<dbReference type="InterPro" id="IPR002048">
    <property type="entry name" value="EF_hand_dom"/>
</dbReference>
<feature type="domain" description="EF-hand" evidence="19">
    <location>
        <begin position="429"/>
        <end position="463"/>
    </location>
</feature>
<evidence type="ECO:0000256" key="6">
    <source>
        <dbReference type="ARBA" id="ARBA00022568"/>
    </source>
</evidence>
<feature type="transmembrane region" description="Helical" evidence="18">
    <location>
        <begin position="625"/>
        <end position="646"/>
    </location>
</feature>
<evidence type="ECO:0000256" key="15">
    <source>
        <dbReference type="ARBA" id="ARBA00023136"/>
    </source>
</evidence>
<comment type="subcellular location">
    <subcellularLocation>
        <location evidence="1">Membrane</location>
        <topology evidence="1">Multi-pass membrane protein</topology>
    </subcellularLocation>
</comment>
<keyword evidence="14" id="KW-0406">Ion transport</keyword>
<feature type="transmembrane region" description="Helical" evidence="18">
    <location>
        <begin position="230"/>
        <end position="251"/>
    </location>
</feature>
<dbReference type="GO" id="GO:0015293">
    <property type="term" value="F:symporter activity"/>
    <property type="evidence" value="ECO:0007669"/>
    <property type="project" value="UniProtKB-KW"/>
</dbReference>
<keyword evidence="12 18" id="KW-1133">Transmembrane helix</keyword>
<keyword evidence="10" id="KW-0769">Symport</keyword>
<dbReference type="PANTHER" id="PTHR10846:SF73">
    <property type="entry name" value="SODIUM_CALCIUM EXCHANGER MEMBRANE REGION DOMAIN-CONTAINING PROTEIN"/>
    <property type="match status" value="1"/>
</dbReference>
<feature type="transmembrane region" description="Helical" evidence="18">
    <location>
        <begin position="291"/>
        <end position="311"/>
    </location>
</feature>
<dbReference type="PROSITE" id="PS00018">
    <property type="entry name" value="EF_HAND_1"/>
    <property type="match status" value="1"/>
</dbReference>
<evidence type="ECO:0000256" key="17">
    <source>
        <dbReference type="SAM" id="MobiDB-lite"/>
    </source>
</evidence>
<dbReference type="GO" id="GO:0006874">
    <property type="term" value="P:intracellular calcium ion homeostasis"/>
    <property type="evidence" value="ECO:0007669"/>
    <property type="project" value="TreeGrafter"/>
</dbReference>
<feature type="transmembrane region" description="Helical" evidence="18">
    <location>
        <begin position="593"/>
        <end position="613"/>
    </location>
</feature>
<evidence type="ECO:0000313" key="20">
    <source>
        <dbReference type="EMBL" id="CAE4660470.1"/>
    </source>
</evidence>
<evidence type="ECO:0000256" key="8">
    <source>
        <dbReference type="ARBA" id="ARBA00022729"/>
    </source>
</evidence>
<gene>
    <name evidence="20" type="ORF">DBRI00130_LOCUS40851</name>
</gene>
<feature type="transmembrane region" description="Helical" evidence="18">
    <location>
        <begin position="203"/>
        <end position="224"/>
    </location>
</feature>
<feature type="transmembrane region" description="Helical" evidence="18">
    <location>
        <begin position="156"/>
        <end position="182"/>
    </location>
</feature>
<dbReference type="EMBL" id="HBNS01056760">
    <property type="protein sequence ID" value="CAE4660470.1"/>
    <property type="molecule type" value="Transcribed_RNA"/>
</dbReference>
<keyword evidence="6" id="KW-0109">Calcium transport</keyword>
<reference evidence="20" key="1">
    <citation type="submission" date="2021-01" db="EMBL/GenBank/DDBJ databases">
        <authorList>
            <person name="Corre E."/>
            <person name="Pelletier E."/>
            <person name="Niang G."/>
            <person name="Scheremetjew M."/>
            <person name="Finn R."/>
            <person name="Kale V."/>
            <person name="Holt S."/>
            <person name="Cochrane G."/>
            <person name="Meng A."/>
            <person name="Brown T."/>
            <person name="Cohen L."/>
        </authorList>
    </citation>
    <scope>NUCLEOTIDE SEQUENCE</scope>
    <source>
        <strain evidence="20">GSO104</strain>
    </source>
</reference>
<evidence type="ECO:0000256" key="7">
    <source>
        <dbReference type="ARBA" id="ARBA00022692"/>
    </source>
</evidence>
<protein>
    <recommendedName>
        <fullName evidence="19">EF-hand domain-containing protein</fullName>
    </recommendedName>
</protein>
<organism evidence="20">
    <name type="scientific">Ditylum brightwellii</name>
    <dbReference type="NCBI Taxonomy" id="49249"/>
    <lineage>
        <taxon>Eukaryota</taxon>
        <taxon>Sar</taxon>
        <taxon>Stramenopiles</taxon>
        <taxon>Ochrophyta</taxon>
        <taxon>Bacillariophyta</taxon>
        <taxon>Mediophyceae</taxon>
        <taxon>Lithodesmiophycidae</taxon>
        <taxon>Lithodesmiales</taxon>
        <taxon>Lithodesmiaceae</taxon>
        <taxon>Ditylum</taxon>
    </lineage>
</organism>
<evidence type="ECO:0000259" key="19">
    <source>
        <dbReference type="PROSITE" id="PS50222"/>
    </source>
</evidence>
<dbReference type="InterPro" id="IPR044880">
    <property type="entry name" value="NCX_ion-bd_dom_sf"/>
</dbReference>
<evidence type="ECO:0000256" key="13">
    <source>
        <dbReference type="ARBA" id="ARBA00023053"/>
    </source>
</evidence>
<feature type="compositionally biased region" description="Polar residues" evidence="17">
    <location>
        <begin position="106"/>
        <end position="118"/>
    </location>
</feature>
<feature type="region of interest" description="Disordered" evidence="17">
    <location>
        <begin position="86"/>
        <end position="118"/>
    </location>
</feature>
<evidence type="ECO:0000256" key="4">
    <source>
        <dbReference type="ARBA" id="ARBA00022449"/>
    </source>
</evidence>
<evidence type="ECO:0000256" key="10">
    <source>
        <dbReference type="ARBA" id="ARBA00022847"/>
    </source>
</evidence>
<dbReference type="SMART" id="SM00054">
    <property type="entry name" value="EFh"/>
    <property type="match status" value="4"/>
</dbReference>
<dbReference type="GO" id="GO:0008273">
    <property type="term" value="F:calcium, potassium:sodium antiporter activity"/>
    <property type="evidence" value="ECO:0007669"/>
    <property type="project" value="TreeGrafter"/>
</dbReference>
<evidence type="ECO:0000256" key="3">
    <source>
        <dbReference type="ARBA" id="ARBA00022448"/>
    </source>
</evidence>
<dbReference type="InterPro" id="IPR004837">
    <property type="entry name" value="NaCa_Exmemb"/>
</dbReference>
<dbReference type="AlphaFoldDB" id="A0A7S4SZL6"/>
<evidence type="ECO:0000256" key="1">
    <source>
        <dbReference type="ARBA" id="ARBA00004141"/>
    </source>
</evidence>
<keyword evidence="5" id="KW-0633">Potassium transport</keyword>
<keyword evidence="8" id="KW-0732">Signal</keyword>
<feature type="transmembrane region" description="Helical" evidence="18">
    <location>
        <begin position="63"/>
        <end position="80"/>
    </location>
</feature>
<evidence type="ECO:0000256" key="2">
    <source>
        <dbReference type="ARBA" id="ARBA00005364"/>
    </source>
</evidence>
<feature type="domain" description="EF-hand" evidence="19">
    <location>
        <begin position="393"/>
        <end position="428"/>
    </location>
</feature>
<keyword evidence="13" id="KW-0915">Sodium</keyword>
<feature type="transmembrane region" description="Helical" evidence="18">
    <location>
        <begin position="729"/>
        <end position="750"/>
    </location>
</feature>
<evidence type="ECO:0000256" key="18">
    <source>
        <dbReference type="SAM" id="Phobius"/>
    </source>
</evidence>
<dbReference type="Pfam" id="PF01699">
    <property type="entry name" value="Na_Ca_ex"/>
    <property type="match status" value="2"/>
</dbReference>
<keyword evidence="4" id="KW-0050">Antiport</keyword>
<evidence type="ECO:0000256" key="14">
    <source>
        <dbReference type="ARBA" id="ARBA00023065"/>
    </source>
</evidence>
<evidence type="ECO:0000256" key="5">
    <source>
        <dbReference type="ARBA" id="ARBA00022538"/>
    </source>
</evidence>
<keyword evidence="9" id="KW-0106">Calcium</keyword>
<feature type="domain" description="EF-hand" evidence="19">
    <location>
        <begin position="464"/>
        <end position="499"/>
    </location>
</feature>
<name>A0A7S4SZL6_9STRA</name>
<keyword evidence="11" id="KW-0630">Potassium</keyword>
<dbReference type="InterPro" id="IPR011992">
    <property type="entry name" value="EF-hand-dom_pair"/>
</dbReference>
<dbReference type="FunFam" id="1.20.1420.30:FF:000009">
    <property type="entry name" value="sodium/potassium/calcium exchanger 5 isoform X2"/>
    <property type="match status" value="1"/>
</dbReference>
<feature type="transmembrane region" description="Helical" evidence="18">
    <location>
        <begin position="667"/>
        <end position="686"/>
    </location>
</feature>
<evidence type="ECO:0000256" key="9">
    <source>
        <dbReference type="ARBA" id="ARBA00022837"/>
    </source>
</evidence>
<dbReference type="CDD" id="cd00051">
    <property type="entry name" value="EFh"/>
    <property type="match status" value="2"/>
</dbReference>
<dbReference type="GO" id="GO:0005886">
    <property type="term" value="C:plasma membrane"/>
    <property type="evidence" value="ECO:0007669"/>
    <property type="project" value="TreeGrafter"/>
</dbReference>
<sequence>MAGPLHATNVAEENDDTTLESMNKATEGGISRGLMSTLCNIGAGGNGMKSRLGTHRHKHKMRAIFRSVVLIALVGVFSFYEYVGDSTSSTADQGLSPLLSRRGSPTAYTTSPKNTDSWNGLDGDVVDLHSSSIQRHLQVVEDPQPAKDCGQTADPVWLIAFYIIGVLYMFLALAIVCDEFFVPALEEISSERHMNLSPDVAGATLMAAGGSAPELFTSLFGTFAQNDVGFGTIVGSAVFNVLFVIAMCCFLSKDVLQLTWWPLFRDSFCYTIGLVVLAIFIGVSSPDVIEIWEAVVLFVMYLLYIVVMYFNERLYTLIAKKDRDVVEAVGKSDENGEDTDTSQLEINATISEVTECRVNADFRRPMTFRAGVLKLLRDPDSWMETAGVGLVSKMAGDVDAVFREVDMDGDGGIDKGELSTCMDKLDCHMTPEQLTEVFNNLDQNKNGKIDEHEFTKWYIASEERIKSKVKETFELFDADKSGTIDRDELRLLLQKLEPRVTEKDIDDALSAMHKTGDKEQVSFEEFSEWYTHSLIYENQKKRVLEEQEGFCQSLGPPLGEGCGAWIKYIILLPIILTLSLTIPDVRRPGLHKWCYVSFFLSIAWIGGYSFFMVDWAEIIGNTLGIPPFIMGLTFLAAGTSVPDLLSSVIVARRGEGDMAVSSSIGSNIFDILVGLPVPWIIFIAYPNGINRVVMSADGVALNVVILLVMLVFIVLAIHWQKWKLTKTLAFVMLLFYAGYLVQAIVLQLPIEACE</sequence>
<dbReference type="Gene3D" id="1.10.238.10">
    <property type="entry name" value="EF-hand"/>
    <property type="match status" value="2"/>
</dbReference>
<dbReference type="GO" id="GO:0005262">
    <property type="term" value="F:calcium channel activity"/>
    <property type="evidence" value="ECO:0007669"/>
    <property type="project" value="TreeGrafter"/>
</dbReference>
<evidence type="ECO:0000256" key="16">
    <source>
        <dbReference type="ARBA" id="ARBA00023201"/>
    </source>
</evidence>
<keyword evidence="3" id="KW-0813">Transport</keyword>
<dbReference type="Gene3D" id="1.20.1420.30">
    <property type="entry name" value="NCX, central ion-binding region"/>
    <property type="match status" value="2"/>
</dbReference>
<dbReference type="FunFam" id="1.10.238.10:FF:000001">
    <property type="entry name" value="Calmodulin 1"/>
    <property type="match status" value="1"/>
</dbReference>
<accession>A0A7S4SZL6</accession>
<keyword evidence="16" id="KW-0739">Sodium transport</keyword>
<dbReference type="InterPro" id="IPR004481">
    <property type="entry name" value="K/Na/Ca-exchanger"/>
</dbReference>
<keyword evidence="15 18" id="KW-0472">Membrane</keyword>
<dbReference type="NCBIfam" id="TIGR00367">
    <property type="entry name" value="calcium/sodium antiporter"/>
    <property type="match status" value="1"/>
</dbReference>
<dbReference type="PANTHER" id="PTHR10846">
    <property type="entry name" value="SODIUM/POTASSIUM/CALCIUM EXCHANGER"/>
    <property type="match status" value="1"/>
</dbReference>
<dbReference type="Pfam" id="PF13499">
    <property type="entry name" value="EF-hand_7"/>
    <property type="match status" value="2"/>
</dbReference>
<proteinExistence type="inferred from homology"/>
<dbReference type="GO" id="GO:0005509">
    <property type="term" value="F:calcium ion binding"/>
    <property type="evidence" value="ECO:0007669"/>
    <property type="project" value="InterPro"/>
</dbReference>
<dbReference type="SUPFAM" id="SSF47473">
    <property type="entry name" value="EF-hand"/>
    <property type="match status" value="1"/>
</dbReference>
<dbReference type="InterPro" id="IPR018247">
    <property type="entry name" value="EF_Hand_1_Ca_BS"/>
</dbReference>
<feature type="transmembrane region" description="Helical" evidence="18">
    <location>
        <begin position="698"/>
        <end position="717"/>
    </location>
</feature>